<dbReference type="GeneID" id="109473072"/>
<reference evidence="3" key="1">
    <citation type="submission" date="2025-08" db="UniProtKB">
        <authorList>
            <consortium name="RefSeq"/>
        </authorList>
    </citation>
    <scope>IDENTIFICATION</scope>
    <source>
        <tissue evidence="3">Gonad</tissue>
    </source>
</reference>
<name>A0A6P4YGY4_BRABE</name>
<evidence type="ECO:0000313" key="3">
    <source>
        <dbReference type="RefSeq" id="XP_019628540.1"/>
    </source>
</evidence>
<feature type="compositionally biased region" description="Basic residues" evidence="1">
    <location>
        <begin position="42"/>
        <end position="53"/>
    </location>
</feature>
<proteinExistence type="predicted"/>
<protein>
    <submittedName>
        <fullName evidence="3">Nucleolar protein 58-like isoform X2</fullName>
    </submittedName>
</protein>
<dbReference type="OrthoDB" id="10550852at2759"/>
<dbReference type="Proteomes" id="UP000515135">
    <property type="component" value="Unplaced"/>
</dbReference>
<sequence>MPPTPEDPSAQYSEVKKDKKKDKKAPAPDVIYTEVVKDKKDKKEKKDKKKPTPGKKPAVAKKPTAKEEERLYDEVPKAEGAAAVTDENPYENPQESMPEKQKNPQGLIYAELSDFQVKPPPKKPSKPAPPKPRYEDEPTEYASINWNASRRRAKEREQSGSTTDDETPVTMI</sequence>
<evidence type="ECO:0000256" key="1">
    <source>
        <dbReference type="SAM" id="MobiDB-lite"/>
    </source>
</evidence>
<evidence type="ECO:0000313" key="2">
    <source>
        <dbReference type="Proteomes" id="UP000515135"/>
    </source>
</evidence>
<feature type="compositionally biased region" description="Basic and acidic residues" evidence="1">
    <location>
        <begin position="64"/>
        <end position="77"/>
    </location>
</feature>
<accession>A0A6P4YGY4</accession>
<feature type="region of interest" description="Disordered" evidence="1">
    <location>
        <begin position="1"/>
        <end position="172"/>
    </location>
</feature>
<gene>
    <name evidence="3" type="primary">LOC109473072</name>
</gene>
<organism evidence="2 3">
    <name type="scientific">Branchiostoma belcheri</name>
    <name type="common">Amphioxus</name>
    <dbReference type="NCBI Taxonomy" id="7741"/>
    <lineage>
        <taxon>Eukaryota</taxon>
        <taxon>Metazoa</taxon>
        <taxon>Chordata</taxon>
        <taxon>Cephalochordata</taxon>
        <taxon>Leptocardii</taxon>
        <taxon>Amphioxiformes</taxon>
        <taxon>Branchiostomatidae</taxon>
        <taxon>Branchiostoma</taxon>
    </lineage>
</organism>
<dbReference type="AlphaFoldDB" id="A0A6P4YGY4"/>
<keyword evidence="2" id="KW-1185">Reference proteome</keyword>
<dbReference type="RefSeq" id="XP_019628540.1">
    <property type="nucleotide sequence ID" value="XM_019772981.1"/>
</dbReference>
<feature type="compositionally biased region" description="Acidic residues" evidence="1">
    <location>
        <begin position="163"/>
        <end position="172"/>
    </location>
</feature>